<organism evidence="1">
    <name type="scientific">Myoviridae sp. ctK7P4</name>
    <dbReference type="NCBI Taxonomy" id="2825080"/>
    <lineage>
        <taxon>Viruses</taxon>
        <taxon>Duplodnaviria</taxon>
        <taxon>Heunggongvirae</taxon>
        <taxon>Uroviricota</taxon>
        <taxon>Caudoviricetes</taxon>
    </lineage>
</organism>
<proteinExistence type="predicted"/>
<dbReference type="PIRSF" id="PIRSF029202">
    <property type="entry name" value="UCP029202"/>
    <property type="match status" value="1"/>
</dbReference>
<sequence>MRFTDAEISSTGAFLVGELERLDQELYAPLADFTWSRDIDLREDVTIADEVTSFMLANYAGGFGSIGGSGKSWIKGMDTTPARVSVETSKVTTPLTPWGMEVSYSIFELQKAMQVGRPIDVQKYDAMKFKHQLDIDQQVYMGDEGIGVKGLLNNDAVVAKSNLGSVNVKTMSAEDAVNLFNTVLESSWKATQYIRIPDTILIPPALFAALASKQLPNVDKNVLEYVLQNNIAVSNGGKLTIRPVKWLNDSSINSGNGRLVAYTKARDVVRFPLVQLQSMAPQFRDFMQSVPYYGALGGVEFVRPEMVYYGDLA</sequence>
<name>A0A8S5QHJ0_9CAUD</name>
<protein>
    <submittedName>
        <fullName evidence="1">Major capsid protein</fullName>
    </submittedName>
</protein>
<dbReference type="EMBL" id="BK015663">
    <property type="protein sequence ID" value="DAE18774.1"/>
    <property type="molecule type" value="Genomic_DNA"/>
</dbReference>
<accession>A0A8S5QHJ0</accession>
<reference evidence="1" key="1">
    <citation type="journal article" date="2021" name="Proc. Natl. Acad. Sci. U.S.A.">
        <title>A Catalog of Tens of Thousands of Viruses from Human Metagenomes Reveals Hidden Associations with Chronic Diseases.</title>
        <authorList>
            <person name="Tisza M.J."/>
            <person name="Buck C.B."/>
        </authorList>
    </citation>
    <scope>NUCLEOTIDE SEQUENCE</scope>
    <source>
        <strain evidence="1">CtK7P4</strain>
    </source>
</reference>
<evidence type="ECO:0000313" key="1">
    <source>
        <dbReference type="EMBL" id="DAE18774.1"/>
    </source>
</evidence>
<dbReference type="Pfam" id="PF09950">
    <property type="entry name" value="Major_capside"/>
    <property type="match status" value="1"/>
</dbReference>
<dbReference type="InterPro" id="IPR020049">
    <property type="entry name" value="Major_capsid-like"/>
</dbReference>